<evidence type="ECO:0000313" key="22">
    <source>
        <dbReference type="Proteomes" id="UP000569329"/>
    </source>
</evidence>
<evidence type="ECO:0000256" key="11">
    <source>
        <dbReference type="ARBA" id="ARBA00022967"/>
    </source>
</evidence>
<dbReference type="Pfam" id="PF13631">
    <property type="entry name" value="Cytochrom_B_N_2"/>
    <property type="match status" value="1"/>
</dbReference>
<keyword evidence="15 19" id="KW-0472">Membrane</keyword>
<comment type="cofactor">
    <cofactor evidence="1">
        <name>heme</name>
        <dbReference type="ChEBI" id="CHEBI:30413"/>
    </cofactor>
</comment>
<feature type="transmembrane region" description="Helical" evidence="19">
    <location>
        <begin position="54"/>
        <end position="73"/>
    </location>
</feature>
<evidence type="ECO:0000256" key="12">
    <source>
        <dbReference type="ARBA" id="ARBA00022982"/>
    </source>
</evidence>
<dbReference type="InterPro" id="IPR027387">
    <property type="entry name" value="Cytb/b6-like_sf"/>
</dbReference>
<keyword evidence="11" id="KW-1278">Translocase</keyword>
<feature type="transmembrane region" description="Helical" evidence="19">
    <location>
        <begin position="419"/>
        <end position="437"/>
    </location>
</feature>
<comment type="caution">
    <text evidence="21">The sequence shown here is derived from an EMBL/GenBank/DDBJ whole genome shotgun (WGS) entry which is preliminary data.</text>
</comment>
<keyword evidence="10" id="KW-0479">Metal-binding</keyword>
<keyword evidence="22" id="KW-1185">Reference proteome</keyword>
<feature type="compositionally biased region" description="Basic and acidic residues" evidence="18">
    <location>
        <begin position="516"/>
        <end position="539"/>
    </location>
</feature>
<sequence>MSRLTRPTKPASSTYRRAGQQADELDQRFQLAGGLRRQINKVFPNHWSFLLGELALYSFIVLLITGTYLAYFFDPSMSEVTYQGIYTNLRGVEMSRAYETTLDISFEVRGGMFARQIHHWAALVFLAALVAHMLRIFFTGAFRRPRETNWVIGILLFVTGMFEGFTGYSLPDDLLSGTGVRIASGITMSVPVIGTWLHWLLFGGEFAGDEIIPRFYLIHIFLLPGIIAALIAVHLALVWYQKHTQFPGVRATERNVIGVRIVPVFAIKAGGLFAVVTGVLAIMGGIFQINPIWNLGPYVPSMVSAASQPDWYILWTEGSSRVWPPWEIYLFGSFTVPAVFWPTAFLMGVIFAVAASYPMIERKLSGDDAHHNLLQRPRDVPVRTSLGAMALTFFMILLLMGANDIIAFKFDIALEATTWIGRIGLLIAPPLAYYFAYRICIGLQRSDRAVLEHGLETGVIRRMPHGQFIEVHQPLGPVDEHGHPEELTYQGAPVPKKMNEIGAAGRPRAGSLLRPDPPEESERLERAREEDEQRQRRESEEEDELPSGHPRDPEL</sequence>
<keyword evidence="13 19" id="KW-1133">Transmembrane helix</keyword>
<evidence type="ECO:0000256" key="3">
    <source>
        <dbReference type="ARBA" id="ARBA00012951"/>
    </source>
</evidence>
<dbReference type="PROSITE" id="PS51002">
    <property type="entry name" value="CYTB_NTER"/>
    <property type="match status" value="1"/>
</dbReference>
<feature type="domain" description="Cytochrome b/b6 N-terminal region profile" evidence="20">
    <location>
        <begin position="21"/>
        <end position="247"/>
    </location>
</feature>
<dbReference type="GO" id="GO:0005886">
    <property type="term" value="C:plasma membrane"/>
    <property type="evidence" value="ECO:0007669"/>
    <property type="project" value="UniProtKB-SubCell"/>
</dbReference>
<feature type="transmembrane region" description="Helical" evidence="19">
    <location>
        <begin position="150"/>
        <end position="170"/>
    </location>
</feature>
<dbReference type="Gene3D" id="1.20.810.10">
    <property type="entry name" value="Cytochrome Bc1 Complex, Chain C"/>
    <property type="match status" value="1"/>
</dbReference>
<dbReference type="AlphaFoldDB" id="A0A839DRE9"/>
<evidence type="ECO:0000259" key="20">
    <source>
        <dbReference type="PROSITE" id="PS51002"/>
    </source>
</evidence>
<evidence type="ECO:0000256" key="6">
    <source>
        <dbReference type="ARBA" id="ARBA00022475"/>
    </source>
</evidence>
<accession>A0A839DRE9</accession>
<dbReference type="SUPFAM" id="SSF81648">
    <property type="entry name" value="a domain/subunit of cytochrome bc1 complex (Ubiquinol-cytochrome c reductase)"/>
    <property type="match status" value="1"/>
</dbReference>
<evidence type="ECO:0000256" key="13">
    <source>
        <dbReference type="ARBA" id="ARBA00022989"/>
    </source>
</evidence>
<dbReference type="FunFam" id="1.20.810.10:FF:000007">
    <property type="entry name" value="Ubiquinol-cytochrome C reductase B subunit"/>
    <property type="match status" value="1"/>
</dbReference>
<keyword evidence="12" id="KW-0249">Electron transport</keyword>
<keyword evidence="6" id="KW-1003">Cell membrane</keyword>
<reference evidence="21 22" key="1">
    <citation type="submission" date="2020-07" db="EMBL/GenBank/DDBJ databases">
        <title>Sequencing the genomes of 1000 actinobacteria strains.</title>
        <authorList>
            <person name="Klenk H.-P."/>
        </authorList>
    </citation>
    <scope>NUCLEOTIDE SEQUENCE [LARGE SCALE GENOMIC DNA]</scope>
    <source>
        <strain evidence="21 22">DSM 45975</strain>
    </source>
</reference>
<dbReference type="GO" id="GO:0046872">
    <property type="term" value="F:metal ion binding"/>
    <property type="evidence" value="ECO:0007669"/>
    <property type="project" value="UniProtKB-KW"/>
</dbReference>
<evidence type="ECO:0000256" key="17">
    <source>
        <dbReference type="ARBA" id="ARBA00029568"/>
    </source>
</evidence>
<proteinExistence type="predicted"/>
<comment type="subcellular location">
    <subcellularLocation>
        <location evidence="2">Cell membrane</location>
        <topology evidence="2">Multi-pass membrane protein</topology>
    </subcellularLocation>
</comment>
<dbReference type="EMBL" id="JACGWZ010000002">
    <property type="protein sequence ID" value="MBA8824562.1"/>
    <property type="molecule type" value="Genomic_DNA"/>
</dbReference>
<evidence type="ECO:0000256" key="4">
    <source>
        <dbReference type="ARBA" id="ARBA00016116"/>
    </source>
</evidence>
<keyword evidence="14" id="KW-0408">Iron</keyword>
<evidence type="ECO:0000256" key="10">
    <source>
        <dbReference type="ARBA" id="ARBA00022723"/>
    </source>
</evidence>
<evidence type="ECO:0000256" key="14">
    <source>
        <dbReference type="ARBA" id="ARBA00023004"/>
    </source>
</evidence>
<dbReference type="PANTHER" id="PTHR19271:SF16">
    <property type="entry name" value="CYTOCHROME B"/>
    <property type="match status" value="1"/>
</dbReference>
<organism evidence="21 22">
    <name type="scientific">Halosaccharopolyspora lacisalsi</name>
    <dbReference type="NCBI Taxonomy" id="1000566"/>
    <lineage>
        <taxon>Bacteria</taxon>
        <taxon>Bacillati</taxon>
        <taxon>Actinomycetota</taxon>
        <taxon>Actinomycetes</taxon>
        <taxon>Pseudonocardiales</taxon>
        <taxon>Pseudonocardiaceae</taxon>
        <taxon>Halosaccharopolyspora</taxon>
    </lineage>
</organism>
<name>A0A839DRE9_9PSEU</name>
<evidence type="ECO:0000256" key="9">
    <source>
        <dbReference type="ARBA" id="ARBA00022692"/>
    </source>
</evidence>
<dbReference type="GO" id="GO:0016491">
    <property type="term" value="F:oxidoreductase activity"/>
    <property type="evidence" value="ECO:0007669"/>
    <property type="project" value="InterPro"/>
</dbReference>
<dbReference type="InterPro" id="IPR036150">
    <property type="entry name" value="Cyt_b/b6_C_sf"/>
</dbReference>
<comment type="catalytic activity">
    <reaction evidence="16">
        <text>a quinol + 2 Fe(III)-[cytochrome c](out) = a quinone + 2 Fe(II)-[cytochrome c](out) + 2 H(+)(out)</text>
        <dbReference type="Rhea" id="RHEA:11484"/>
        <dbReference type="Rhea" id="RHEA-COMP:10350"/>
        <dbReference type="Rhea" id="RHEA-COMP:14399"/>
        <dbReference type="ChEBI" id="CHEBI:15378"/>
        <dbReference type="ChEBI" id="CHEBI:24646"/>
        <dbReference type="ChEBI" id="CHEBI:29033"/>
        <dbReference type="ChEBI" id="CHEBI:29034"/>
        <dbReference type="ChEBI" id="CHEBI:132124"/>
        <dbReference type="EC" id="7.1.1.8"/>
    </reaction>
</comment>
<evidence type="ECO:0000256" key="1">
    <source>
        <dbReference type="ARBA" id="ARBA00001971"/>
    </source>
</evidence>
<evidence type="ECO:0000256" key="5">
    <source>
        <dbReference type="ARBA" id="ARBA00022448"/>
    </source>
</evidence>
<feature type="transmembrane region" description="Helical" evidence="19">
    <location>
        <begin position="261"/>
        <end position="287"/>
    </location>
</feature>
<feature type="transmembrane region" description="Helical" evidence="19">
    <location>
        <begin position="119"/>
        <end position="138"/>
    </location>
</feature>
<feature type="region of interest" description="Disordered" evidence="18">
    <location>
        <begin position="474"/>
        <end position="555"/>
    </location>
</feature>
<keyword evidence="9 19" id="KW-0812">Transmembrane</keyword>
<keyword evidence="7" id="KW-0349">Heme</keyword>
<dbReference type="PANTHER" id="PTHR19271">
    <property type="entry name" value="CYTOCHROME B"/>
    <property type="match status" value="1"/>
</dbReference>
<evidence type="ECO:0000256" key="8">
    <source>
        <dbReference type="ARBA" id="ARBA00022660"/>
    </source>
</evidence>
<dbReference type="GO" id="GO:0008121">
    <property type="term" value="F:quinol-cytochrome-c reductase activity"/>
    <property type="evidence" value="ECO:0007669"/>
    <property type="project" value="UniProtKB-EC"/>
</dbReference>
<evidence type="ECO:0000256" key="16">
    <source>
        <dbReference type="ARBA" id="ARBA00029351"/>
    </source>
</evidence>
<dbReference type="RefSeq" id="WP_182543820.1">
    <property type="nucleotide sequence ID" value="NZ_JACGWZ010000002.1"/>
</dbReference>
<feature type="transmembrane region" description="Helical" evidence="19">
    <location>
        <begin position="214"/>
        <end position="240"/>
    </location>
</feature>
<dbReference type="InterPro" id="IPR016174">
    <property type="entry name" value="Di-haem_cyt_TM"/>
</dbReference>
<keyword evidence="8" id="KW-0679">Respiratory chain</keyword>
<evidence type="ECO:0000313" key="21">
    <source>
        <dbReference type="EMBL" id="MBA8824562.1"/>
    </source>
</evidence>
<dbReference type="EC" id="7.1.1.8" evidence="3"/>
<feature type="transmembrane region" description="Helical" evidence="19">
    <location>
        <begin position="339"/>
        <end position="360"/>
    </location>
</feature>
<gene>
    <name evidence="21" type="ORF">FHX42_001909</name>
</gene>
<dbReference type="InterPro" id="IPR005797">
    <property type="entry name" value="Cyt_b/b6_N"/>
</dbReference>
<dbReference type="Proteomes" id="UP000569329">
    <property type="component" value="Unassembled WGS sequence"/>
</dbReference>
<evidence type="ECO:0000256" key="15">
    <source>
        <dbReference type="ARBA" id="ARBA00023136"/>
    </source>
</evidence>
<evidence type="ECO:0000256" key="18">
    <source>
        <dbReference type="SAM" id="MobiDB-lite"/>
    </source>
</evidence>
<feature type="transmembrane region" description="Helical" evidence="19">
    <location>
        <begin position="380"/>
        <end position="399"/>
    </location>
</feature>
<evidence type="ECO:0000256" key="19">
    <source>
        <dbReference type="SAM" id="Phobius"/>
    </source>
</evidence>
<evidence type="ECO:0000256" key="7">
    <source>
        <dbReference type="ARBA" id="ARBA00022617"/>
    </source>
</evidence>
<dbReference type="SUPFAM" id="SSF81342">
    <property type="entry name" value="Transmembrane di-heme cytochromes"/>
    <property type="match status" value="1"/>
</dbReference>
<keyword evidence="5" id="KW-0813">Transport</keyword>
<dbReference type="GO" id="GO:0022904">
    <property type="term" value="P:respiratory electron transport chain"/>
    <property type="evidence" value="ECO:0007669"/>
    <property type="project" value="InterPro"/>
</dbReference>
<evidence type="ECO:0000256" key="2">
    <source>
        <dbReference type="ARBA" id="ARBA00004651"/>
    </source>
</evidence>
<protein>
    <recommendedName>
        <fullName evidence="4">Cytochrome bc1 complex cytochrome b subunit</fullName>
        <ecNumber evidence="3">7.1.1.8</ecNumber>
    </recommendedName>
    <alternativeName>
        <fullName evidence="17">Cytochrome bc1 reductase complex subunit QcrB</fullName>
    </alternativeName>
</protein>